<organism evidence="1 2">
    <name type="scientific">Halosquirtibacter laminarini</name>
    <dbReference type="NCBI Taxonomy" id="3374600"/>
    <lineage>
        <taxon>Bacteria</taxon>
        <taxon>Pseudomonadati</taxon>
        <taxon>Bacteroidota</taxon>
        <taxon>Bacteroidia</taxon>
        <taxon>Marinilabiliales</taxon>
        <taxon>Prolixibacteraceae</taxon>
        <taxon>Halosquirtibacter</taxon>
    </lineage>
</organism>
<evidence type="ECO:0000313" key="1">
    <source>
        <dbReference type="EMBL" id="QZE13068.1"/>
    </source>
</evidence>
<proteinExistence type="predicted"/>
<dbReference type="Proteomes" id="UP000826212">
    <property type="component" value="Chromosome"/>
</dbReference>
<gene>
    <name evidence="1" type="ORF">K4L44_10755</name>
</gene>
<evidence type="ECO:0000313" key="2">
    <source>
        <dbReference type="Proteomes" id="UP000826212"/>
    </source>
</evidence>
<reference evidence="1" key="1">
    <citation type="submission" date="2021-08" db="EMBL/GenBank/DDBJ databases">
        <title>Novel anaerobic bacterium isolated from sea squirt in East Sea, Republic of Korea.</title>
        <authorList>
            <person name="Nguyen T.H."/>
            <person name="Li Z."/>
            <person name="Lee Y.-J."/>
            <person name="Ko J."/>
            <person name="Kim S.-G."/>
        </authorList>
    </citation>
    <scope>NUCLEOTIDE SEQUENCE</scope>
    <source>
        <strain evidence="1">KCTC 25031</strain>
    </source>
</reference>
<dbReference type="EMBL" id="CP081303">
    <property type="protein sequence ID" value="QZE13068.1"/>
    <property type="molecule type" value="Genomic_DNA"/>
</dbReference>
<sequence length="122" mass="14634">MTNSLFHIEEIYKGTILVVPKSYMRTEYYLSELNDFIKIHFSHVRYLIMDLLMKNGMRNRFFTASVAEKGILMNSFQPLSRLDQIVERQSNMFFSNNMHLIEHSSLTMPQRFLFKKKIEKMN</sequence>
<accession>A0AC61NC43</accession>
<keyword evidence="2" id="KW-1185">Reference proteome</keyword>
<name>A0AC61NC43_9BACT</name>
<protein>
    <submittedName>
        <fullName evidence="1">Type II toxin-antitoxin system RnlB family antitoxin</fullName>
    </submittedName>
</protein>